<dbReference type="Proteomes" id="UP000748756">
    <property type="component" value="Unassembled WGS sequence"/>
</dbReference>
<dbReference type="AlphaFoldDB" id="A0A9P5R0S3"/>
<reference evidence="1" key="1">
    <citation type="journal article" date="2020" name="Fungal Divers.">
        <title>Resolving the Mortierellaceae phylogeny through synthesis of multi-gene phylogenetics and phylogenomics.</title>
        <authorList>
            <person name="Vandepol N."/>
            <person name="Liber J."/>
            <person name="Desiro A."/>
            <person name="Na H."/>
            <person name="Kennedy M."/>
            <person name="Barry K."/>
            <person name="Grigoriev I.V."/>
            <person name="Miller A.N."/>
            <person name="O'Donnell K."/>
            <person name="Stajich J.E."/>
            <person name="Bonito G."/>
        </authorList>
    </citation>
    <scope>NUCLEOTIDE SEQUENCE</scope>
    <source>
        <strain evidence="1">NRRL 6426</strain>
    </source>
</reference>
<comment type="caution">
    <text evidence="1">The sequence shown here is derived from an EMBL/GenBank/DDBJ whole genome shotgun (WGS) entry which is preliminary data.</text>
</comment>
<accession>A0A9P5R0S3</accession>
<protein>
    <submittedName>
        <fullName evidence="1">Uncharacterized protein</fullName>
    </submittedName>
</protein>
<evidence type="ECO:0000313" key="2">
    <source>
        <dbReference type="Proteomes" id="UP000748756"/>
    </source>
</evidence>
<name>A0A9P5R0S3_9FUNG</name>
<organism evidence="1 2">
    <name type="scientific">Linnemannia schmuckeri</name>
    <dbReference type="NCBI Taxonomy" id="64567"/>
    <lineage>
        <taxon>Eukaryota</taxon>
        <taxon>Fungi</taxon>
        <taxon>Fungi incertae sedis</taxon>
        <taxon>Mucoromycota</taxon>
        <taxon>Mortierellomycotina</taxon>
        <taxon>Mortierellomycetes</taxon>
        <taxon>Mortierellales</taxon>
        <taxon>Mortierellaceae</taxon>
        <taxon>Linnemannia</taxon>
    </lineage>
</organism>
<evidence type="ECO:0000313" key="1">
    <source>
        <dbReference type="EMBL" id="KAF9119758.1"/>
    </source>
</evidence>
<keyword evidence="2" id="KW-1185">Reference proteome</keyword>
<dbReference type="OrthoDB" id="2441991at2759"/>
<gene>
    <name evidence="1" type="ORF">BG015_006238</name>
</gene>
<dbReference type="EMBL" id="JAAAUQ010002955">
    <property type="protein sequence ID" value="KAF9119758.1"/>
    <property type="molecule type" value="Genomic_DNA"/>
</dbReference>
<sequence>KYVLRGSLKTDGFRIQLLAFKLRELQDVRFRRIAEDRLPSRLTSTVGGVDYFLPEIRNVITCKDDVAKYWPGVQPEKIKTLTLDGGKACVVGAFADIPDDSLRTEKGKEVDRVTSSMEGIVATSVESTATSTSSISLPIPISVSIPEQQTTTSPLVSTRTLFNNLAVKQKAVYQPTFRLCRWLKGEKQTLLDVGEEQQTIAGIETGLPPLKGEGRV</sequence>
<feature type="non-terminal residue" evidence="1">
    <location>
        <position position="1"/>
    </location>
</feature>
<proteinExistence type="predicted"/>